<organism evidence="2">
    <name type="scientific">Hexamita inflata</name>
    <dbReference type="NCBI Taxonomy" id="28002"/>
    <lineage>
        <taxon>Eukaryota</taxon>
        <taxon>Metamonada</taxon>
        <taxon>Diplomonadida</taxon>
        <taxon>Hexamitidae</taxon>
        <taxon>Hexamitinae</taxon>
        <taxon>Hexamita</taxon>
    </lineage>
</organism>
<proteinExistence type="predicted"/>
<dbReference type="EMBL" id="CAXDID020000094">
    <property type="protein sequence ID" value="CAL6023938.1"/>
    <property type="molecule type" value="Genomic_DNA"/>
</dbReference>
<evidence type="ECO:0000313" key="2">
    <source>
        <dbReference type="EMBL" id="CAI9954626.1"/>
    </source>
</evidence>
<evidence type="ECO:0000256" key="1">
    <source>
        <dbReference type="SAM" id="SignalP"/>
    </source>
</evidence>
<dbReference type="Gene3D" id="2.160.20.110">
    <property type="match status" value="1"/>
</dbReference>
<gene>
    <name evidence="3" type="ORF">HINF_LOCUS29378</name>
    <name evidence="2" type="ORF">HINF_LOCUS42271</name>
</gene>
<sequence length="1045" mass="112116">MITLLVESAIIFKVVICMPISNKMPQHTYNSQICSNKIFRNAQEINYCTKEFSLSSRVQSASITQSLASAVHLSLYTTATQNLILNLTYSMQNLPSFSLFGLTNGISLQNSNISVSIPQDLSLGSLLCLACDVTANASDFTFVASGQNVSGAVLTPLTTFQLNQSLVQFRLNGLNVGGLVLNASKIAVTISICNVSGQVGNQSVSGSIICFVFEQVTLGVDNVRVCANVQNFGQGSLSQTGTVTVTCVVCREGSPAYGLCQKSLEFGIVEGDKFVCPLPFVFNGEGCSCQEGEVVNGTTCVNILASVNLLKSQQIEINNSIIDLSNRTEMLENVTGALNASQVQMKLDIQSLQLLNNQTQNYILQNSSQLQQYILGNFTKAETNLQANTRVLDKRIFDNITILSNQISTLNATSLAFSKNIKELNQTLVAQQELSVLLSQNITLLNLTLTDSNNIIQQQKQVIQNLSLQIQCLNSEIKGQQLIQGVCKCPYDLITYNNQCQSIHIINGTDSSLSCSQQVYYIKFEIQIVTSSVITSNNFSAGYIFSSATIITNAFIDVSDNVYSSTVNPLFQSQSTFTNLKIQFGAQTLNSGSFISTQNTKITINQMNIVSRSGSQLIINANSQLNILTNQPTGADINNLLVNLFFAPSSGNITLINNINGVFNISGYQVLGDYNSTQTVAMIGINVQTATINVNQVSFKPNTYNVGNGSSYLFGSSVSGASSFDINNLAVINGNISNFLLLGSTTSSNEYLFGGIIAYINTASYVNVNKVILDSYQKFSTDYVTFSGFLVGQLYSSSSNVTIKNVCLQQNLTSTTLQFRGFGLIGLNQGNTSIQNASVIFSVQGVMFICFGIVGSQFSLYAEVINLKTSVSVSSSGGNTVGSVFGYEKAKNCSVQNASVVGGNISSGQDYVGGIIGDQYYNITIMKSLVYNSNFSGSNQVGGIIGEQNSDTNVTIMDSSVQNTNVFGSTYVGGIIGKCGSKLYLINVQIKFVRITGNSDLGVVVGQNNGGTFSFITSTASSNYINGTKQAECASLSNTWSVSGC</sequence>
<feature type="chain" id="PRO_5041650291" evidence="1">
    <location>
        <begin position="18"/>
        <end position="1045"/>
    </location>
</feature>
<dbReference type="Proteomes" id="UP001642409">
    <property type="component" value="Unassembled WGS sequence"/>
</dbReference>
<accession>A0AA86UK74</accession>
<keyword evidence="4" id="KW-1185">Reference proteome</keyword>
<feature type="signal peptide" evidence="1">
    <location>
        <begin position="1"/>
        <end position="17"/>
    </location>
</feature>
<reference evidence="2" key="1">
    <citation type="submission" date="2023-06" db="EMBL/GenBank/DDBJ databases">
        <authorList>
            <person name="Kurt Z."/>
        </authorList>
    </citation>
    <scope>NUCLEOTIDE SEQUENCE</scope>
</reference>
<reference evidence="3 4" key="2">
    <citation type="submission" date="2024-07" db="EMBL/GenBank/DDBJ databases">
        <authorList>
            <person name="Akdeniz Z."/>
        </authorList>
    </citation>
    <scope>NUCLEOTIDE SEQUENCE [LARGE SCALE GENOMIC DNA]</scope>
</reference>
<protein>
    <submittedName>
        <fullName evidence="3">Hypothetical_protein</fullName>
    </submittedName>
</protein>
<evidence type="ECO:0000313" key="3">
    <source>
        <dbReference type="EMBL" id="CAL6023938.1"/>
    </source>
</evidence>
<keyword evidence="1" id="KW-0732">Signal</keyword>
<comment type="caution">
    <text evidence="2">The sequence shown here is derived from an EMBL/GenBank/DDBJ whole genome shotgun (WGS) entry which is preliminary data.</text>
</comment>
<name>A0AA86UK74_9EUKA</name>
<evidence type="ECO:0000313" key="4">
    <source>
        <dbReference type="Proteomes" id="UP001642409"/>
    </source>
</evidence>
<dbReference type="AlphaFoldDB" id="A0AA86UK74"/>
<dbReference type="EMBL" id="CATOUU010000849">
    <property type="protein sequence ID" value="CAI9954626.1"/>
    <property type="molecule type" value="Genomic_DNA"/>
</dbReference>